<keyword evidence="3" id="KW-1185">Reference proteome</keyword>
<reference evidence="2 3" key="1">
    <citation type="submission" date="2018-03" db="EMBL/GenBank/DDBJ databases">
        <title>Adhaeribacter sp. HMF7605 Genome sequencing and assembly.</title>
        <authorList>
            <person name="Kang H."/>
            <person name="Kang J."/>
            <person name="Cha I."/>
            <person name="Kim H."/>
            <person name="Joh K."/>
        </authorList>
    </citation>
    <scope>NUCLEOTIDE SEQUENCE [LARGE SCALE GENOMIC DNA]</scope>
    <source>
        <strain evidence="2 3">HMF7605</strain>
    </source>
</reference>
<evidence type="ECO:0000313" key="2">
    <source>
        <dbReference type="EMBL" id="PSR57089.1"/>
    </source>
</evidence>
<evidence type="ECO:0000313" key="3">
    <source>
        <dbReference type="Proteomes" id="UP000240357"/>
    </source>
</evidence>
<organism evidence="2 3">
    <name type="scientific">Adhaeribacter arboris</name>
    <dbReference type="NCBI Taxonomy" id="2072846"/>
    <lineage>
        <taxon>Bacteria</taxon>
        <taxon>Pseudomonadati</taxon>
        <taxon>Bacteroidota</taxon>
        <taxon>Cytophagia</taxon>
        <taxon>Cytophagales</taxon>
        <taxon>Hymenobacteraceae</taxon>
        <taxon>Adhaeribacter</taxon>
    </lineage>
</organism>
<name>A0A2T2YNN8_9BACT</name>
<feature type="transmembrane region" description="Helical" evidence="1">
    <location>
        <begin position="198"/>
        <end position="219"/>
    </location>
</feature>
<dbReference type="InterPro" id="IPR029063">
    <property type="entry name" value="SAM-dependent_MTases_sf"/>
</dbReference>
<keyword evidence="1" id="KW-0812">Transmembrane</keyword>
<evidence type="ECO:0000256" key="1">
    <source>
        <dbReference type="SAM" id="Phobius"/>
    </source>
</evidence>
<protein>
    <recommendedName>
        <fullName evidence="4">Class I SAM-dependent methyltransferase</fullName>
    </recommendedName>
</protein>
<comment type="caution">
    <text evidence="2">The sequence shown here is derived from an EMBL/GenBank/DDBJ whole genome shotgun (WGS) entry which is preliminary data.</text>
</comment>
<keyword evidence="1" id="KW-1133">Transmembrane helix</keyword>
<gene>
    <name evidence="2" type="ORF">AHMF7605_28215</name>
</gene>
<dbReference type="AlphaFoldDB" id="A0A2T2YNN8"/>
<dbReference type="Proteomes" id="UP000240357">
    <property type="component" value="Unassembled WGS sequence"/>
</dbReference>
<proteinExistence type="predicted"/>
<evidence type="ECO:0008006" key="4">
    <source>
        <dbReference type="Google" id="ProtNLM"/>
    </source>
</evidence>
<keyword evidence="1" id="KW-0472">Membrane</keyword>
<feature type="transmembrane region" description="Helical" evidence="1">
    <location>
        <begin position="165"/>
        <end position="186"/>
    </location>
</feature>
<dbReference type="SUPFAM" id="SSF53335">
    <property type="entry name" value="S-adenosyl-L-methionine-dependent methyltransferases"/>
    <property type="match status" value="1"/>
</dbReference>
<dbReference type="EMBL" id="PYFT01000001">
    <property type="protein sequence ID" value="PSR57089.1"/>
    <property type="molecule type" value="Genomic_DNA"/>
</dbReference>
<accession>A0A2T2YNN8</accession>
<sequence length="259" mass="29569">MKRYHLFEFEDLSWFPDILRQSMMDFLRFMISKINIYQPIIPLMQEALRHTPEADILDLCSGGGGGIAGIQQELSKRLGYGVHITLTDKFPNQPAFELIQKQTKGAITYIAEPIDATNVPGSFTNFRTIFSAFHHFKPGLATAILRDAARKKVPIGVFEGANKSWLEIALVLFLFPFIILLVTPFIKPFRFSRLFFTYLIPVLPLCIMWDGMVSILRLYSPTMLLKITQDISAENYTWQAGKARHWSGSKVIYLIGYPV</sequence>